<dbReference type="PANTHER" id="PTHR42912:SF68">
    <property type="entry name" value="METHYLTRANSFERASE TYPE 11 DOMAIN-CONTAINING PROTEIN"/>
    <property type="match status" value="1"/>
</dbReference>
<dbReference type="EMBL" id="CAJHUC010000651">
    <property type="protein sequence ID" value="CAD7697384.1"/>
    <property type="molecule type" value="Genomic_DNA"/>
</dbReference>
<dbReference type="SUPFAM" id="SSF53335">
    <property type="entry name" value="S-adenosyl-L-methionine-dependent methyltransferases"/>
    <property type="match status" value="1"/>
</dbReference>
<comment type="caution">
    <text evidence="2">The sequence shown here is derived from an EMBL/GenBank/DDBJ whole genome shotgun (WGS) entry which is preliminary data.</text>
</comment>
<dbReference type="AlphaFoldDB" id="A0A8S1IRF0"/>
<dbReference type="OrthoDB" id="2013972at2759"/>
<accession>A0A8S1IRF0</accession>
<feature type="domain" description="Methyltransferase type 11" evidence="1">
    <location>
        <begin position="125"/>
        <end position="230"/>
    </location>
</feature>
<dbReference type="PANTHER" id="PTHR42912">
    <property type="entry name" value="METHYLTRANSFERASE"/>
    <property type="match status" value="1"/>
</dbReference>
<name>A0A8S1IRF0_9CHLO</name>
<organism evidence="2 3">
    <name type="scientific">Ostreobium quekettii</name>
    <dbReference type="NCBI Taxonomy" id="121088"/>
    <lineage>
        <taxon>Eukaryota</taxon>
        <taxon>Viridiplantae</taxon>
        <taxon>Chlorophyta</taxon>
        <taxon>core chlorophytes</taxon>
        <taxon>Ulvophyceae</taxon>
        <taxon>TCBD clade</taxon>
        <taxon>Bryopsidales</taxon>
        <taxon>Ostreobineae</taxon>
        <taxon>Ostreobiaceae</taxon>
        <taxon>Ostreobium</taxon>
    </lineage>
</organism>
<dbReference type="Gene3D" id="3.40.50.150">
    <property type="entry name" value="Vaccinia Virus protein VP39"/>
    <property type="match status" value="1"/>
</dbReference>
<dbReference type="CDD" id="cd02440">
    <property type="entry name" value="AdoMet_MTases"/>
    <property type="match status" value="1"/>
</dbReference>
<gene>
    <name evidence="2" type="ORF">OSTQU699_LOCUS2745</name>
</gene>
<dbReference type="InterPro" id="IPR029063">
    <property type="entry name" value="SAM-dependent_MTases_sf"/>
</dbReference>
<dbReference type="GO" id="GO:0008757">
    <property type="term" value="F:S-adenosylmethionine-dependent methyltransferase activity"/>
    <property type="evidence" value="ECO:0007669"/>
    <property type="project" value="InterPro"/>
</dbReference>
<evidence type="ECO:0000313" key="3">
    <source>
        <dbReference type="Proteomes" id="UP000708148"/>
    </source>
</evidence>
<sequence length="297" mass="33301">MCFSLPQARQDILDRAKAMGLDWWGMVEELKQWDGWGPLLKEVTDPLVDTPEYYKQPFHGYDQGNLSWEAAFEVTAAAISVHSFVMDPKRKVMDPEGDLNLRKSYGEAMQALLSKVPARKVKDILDIGCSTGLSSKELLRTFPSAKVTGIDLSPYFLAVARHEQMQQLEKGSKKEPIAYVHAAAERTGLPNACMDLVSICLVLHELPGDATKAVIAEAHRILRPRGILAIMEMNPWSERFERVLNNPFAYAGFKSTEPYLNEYINLDLHAAIQERGFQPPSQVNSSPAHFTLVAMKQ</sequence>
<proteinExistence type="predicted"/>
<dbReference type="InterPro" id="IPR013216">
    <property type="entry name" value="Methyltransf_11"/>
</dbReference>
<keyword evidence="3" id="KW-1185">Reference proteome</keyword>
<dbReference type="Pfam" id="PF08241">
    <property type="entry name" value="Methyltransf_11"/>
    <property type="match status" value="1"/>
</dbReference>
<evidence type="ECO:0000313" key="2">
    <source>
        <dbReference type="EMBL" id="CAD7697384.1"/>
    </source>
</evidence>
<protein>
    <recommendedName>
        <fullName evidence="1">Methyltransferase type 11 domain-containing protein</fullName>
    </recommendedName>
</protein>
<reference evidence="2" key="1">
    <citation type="submission" date="2020-12" db="EMBL/GenBank/DDBJ databases">
        <authorList>
            <person name="Iha C."/>
        </authorList>
    </citation>
    <scope>NUCLEOTIDE SEQUENCE</scope>
</reference>
<dbReference type="InterPro" id="IPR050508">
    <property type="entry name" value="Methyltransf_Superfamily"/>
</dbReference>
<dbReference type="Proteomes" id="UP000708148">
    <property type="component" value="Unassembled WGS sequence"/>
</dbReference>
<evidence type="ECO:0000259" key="1">
    <source>
        <dbReference type="Pfam" id="PF08241"/>
    </source>
</evidence>